<dbReference type="Proteomes" id="UP000824219">
    <property type="component" value="Linkage Group LG07"/>
</dbReference>
<organism evidence="2 3">
    <name type="scientific">Hemibagrus wyckioides</name>
    <dbReference type="NCBI Taxonomy" id="337641"/>
    <lineage>
        <taxon>Eukaryota</taxon>
        <taxon>Metazoa</taxon>
        <taxon>Chordata</taxon>
        <taxon>Craniata</taxon>
        <taxon>Vertebrata</taxon>
        <taxon>Euteleostomi</taxon>
        <taxon>Actinopterygii</taxon>
        <taxon>Neopterygii</taxon>
        <taxon>Teleostei</taxon>
        <taxon>Ostariophysi</taxon>
        <taxon>Siluriformes</taxon>
        <taxon>Bagridae</taxon>
        <taxon>Hemibagrus</taxon>
    </lineage>
</organism>
<comment type="caution">
    <text evidence="2">The sequence shown here is derived from an EMBL/GenBank/DDBJ whole genome shotgun (WGS) entry which is preliminary data.</text>
</comment>
<keyword evidence="3" id="KW-1185">Reference proteome</keyword>
<sequence>MEDKLGAQGFCKGSNHSDTDPLLFGKPITLRVEPNVEINSPPLLSILSSIGGEDSCLAAGFSPKAGTLSLITASSIVNHTVNRAVLSNQKTYYFAAFSENINECHMNSIKAYKTEEKPTATTANCEKTNTVTDSMSDTQSNNSTEIVKPETKSYSGDPKGNTMQLIVTGLRLLLAKAVGVNILMTLKAFLV</sequence>
<evidence type="ECO:0000313" key="2">
    <source>
        <dbReference type="EMBL" id="KAG7329880.1"/>
    </source>
</evidence>
<proteinExistence type="predicted"/>
<dbReference type="AlphaFoldDB" id="A0A9D3NZ59"/>
<feature type="compositionally biased region" description="Polar residues" evidence="1">
    <location>
        <begin position="131"/>
        <end position="145"/>
    </location>
</feature>
<name>A0A9D3NZ59_9TELE</name>
<evidence type="ECO:0000313" key="3">
    <source>
        <dbReference type="Proteomes" id="UP000824219"/>
    </source>
</evidence>
<feature type="region of interest" description="Disordered" evidence="1">
    <location>
        <begin position="131"/>
        <end position="156"/>
    </location>
</feature>
<protein>
    <submittedName>
        <fullName evidence="2">Uncharacterized protein</fullName>
    </submittedName>
</protein>
<dbReference type="OrthoDB" id="9945861at2759"/>
<dbReference type="EMBL" id="JAHKSW010000007">
    <property type="protein sequence ID" value="KAG7329880.1"/>
    <property type="molecule type" value="Genomic_DNA"/>
</dbReference>
<reference evidence="2 3" key="1">
    <citation type="submission" date="2021-06" db="EMBL/GenBank/DDBJ databases">
        <title>Chromosome-level genome assembly of the red-tail catfish (Hemibagrus wyckioides).</title>
        <authorList>
            <person name="Shao F."/>
        </authorList>
    </citation>
    <scope>NUCLEOTIDE SEQUENCE [LARGE SCALE GENOMIC DNA]</scope>
    <source>
        <strain evidence="2">EC202008001</strain>
        <tissue evidence="2">Blood</tissue>
    </source>
</reference>
<accession>A0A9D3NZ59</accession>
<evidence type="ECO:0000256" key="1">
    <source>
        <dbReference type="SAM" id="MobiDB-lite"/>
    </source>
</evidence>
<gene>
    <name evidence="2" type="ORF">KOW79_006102</name>
</gene>